<keyword evidence="3" id="KW-1185">Reference proteome</keyword>
<evidence type="ECO:0000313" key="3">
    <source>
        <dbReference type="Proteomes" id="UP000776276"/>
    </source>
</evidence>
<organism evidence="2 3">
    <name type="scientific">Sphingomonas quercus</name>
    <dbReference type="NCBI Taxonomy" id="2842451"/>
    <lineage>
        <taxon>Bacteria</taxon>
        <taxon>Pseudomonadati</taxon>
        <taxon>Pseudomonadota</taxon>
        <taxon>Alphaproteobacteria</taxon>
        <taxon>Sphingomonadales</taxon>
        <taxon>Sphingomonadaceae</taxon>
        <taxon>Sphingomonas</taxon>
    </lineage>
</organism>
<evidence type="ECO:0000256" key="1">
    <source>
        <dbReference type="SAM" id="SignalP"/>
    </source>
</evidence>
<sequence>MLLALMIALQAATPAAPAAAPGPPPRYLQQMRQFGMTEAGIAVLQRLSAPDPDAPAYAARRQALRDRLRTIATANPIDVEGFAGLLKAEAQAEGEARVRVAEKIAETMRALPPEDRQIFARVVLAQSARAAPAPAATQKP</sequence>
<proteinExistence type="predicted"/>
<name>A0ABS6BQB6_9SPHN</name>
<feature type="chain" id="PRO_5047527259" description="Periplasmic heavy metal sensor" evidence="1">
    <location>
        <begin position="19"/>
        <end position="140"/>
    </location>
</feature>
<comment type="caution">
    <text evidence="2">The sequence shown here is derived from an EMBL/GenBank/DDBJ whole genome shotgun (WGS) entry which is preliminary data.</text>
</comment>
<evidence type="ECO:0000313" key="2">
    <source>
        <dbReference type="EMBL" id="MBU3079405.1"/>
    </source>
</evidence>
<feature type="signal peptide" evidence="1">
    <location>
        <begin position="1"/>
        <end position="18"/>
    </location>
</feature>
<accession>A0ABS6BQB6</accession>
<reference evidence="2 3" key="1">
    <citation type="submission" date="2021-06" db="EMBL/GenBank/DDBJ databases">
        <title>Sphingomonas sp. XMGL2, whole genome shotgun sequencing project.</title>
        <authorList>
            <person name="Zhao G."/>
            <person name="Shen L."/>
        </authorList>
    </citation>
    <scope>NUCLEOTIDE SEQUENCE [LARGE SCALE GENOMIC DNA]</scope>
    <source>
        <strain evidence="2 3">XMGL2</strain>
    </source>
</reference>
<gene>
    <name evidence="2" type="ORF">KOF26_16230</name>
</gene>
<dbReference type="Proteomes" id="UP000776276">
    <property type="component" value="Unassembled WGS sequence"/>
</dbReference>
<keyword evidence="1" id="KW-0732">Signal</keyword>
<protein>
    <recommendedName>
        <fullName evidence="4">Periplasmic heavy metal sensor</fullName>
    </recommendedName>
</protein>
<dbReference type="EMBL" id="JAHKRT010000010">
    <property type="protein sequence ID" value="MBU3079405.1"/>
    <property type="molecule type" value="Genomic_DNA"/>
</dbReference>
<evidence type="ECO:0008006" key="4">
    <source>
        <dbReference type="Google" id="ProtNLM"/>
    </source>
</evidence>
<dbReference type="RefSeq" id="WP_216327554.1">
    <property type="nucleotide sequence ID" value="NZ_JAHKRT010000010.1"/>
</dbReference>